<feature type="domain" description="VOC" evidence="2">
    <location>
        <begin position="1"/>
        <end position="137"/>
    </location>
</feature>
<dbReference type="Pfam" id="PF13669">
    <property type="entry name" value="Glyoxalase_4"/>
    <property type="match status" value="1"/>
</dbReference>
<dbReference type="InterPro" id="IPR029068">
    <property type="entry name" value="Glyas_Bleomycin-R_OHBP_Dase"/>
</dbReference>
<evidence type="ECO:0000256" key="1">
    <source>
        <dbReference type="SAM" id="MobiDB-lite"/>
    </source>
</evidence>
<dbReference type="Gene3D" id="3.10.180.10">
    <property type="entry name" value="2,3-Dihydroxybiphenyl 1,2-Dioxygenase, domain 1"/>
    <property type="match status" value="1"/>
</dbReference>
<reference evidence="4" key="1">
    <citation type="submission" date="2006-01" db="EMBL/GenBank/DDBJ databases">
        <title>Genome of the cyst-dividing bacterium Ramlibacter tataouinensis.</title>
        <authorList>
            <person name="Barakat M."/>
            <person name="Ortet P."/>
            <person name="De Luca G."/>
            <person name="Jourlin-Castelli C."/>
            <person name="Ansaldi M."/>
            <person name="Py B."/>
            <person name="Fichant G."/>
            <person name="Coutinho P."/>
            <person name="Voulhoux R."/>
            <person name="Bastien O."/>
            <person name="Roy S."/>
            <person name="Marechal E."/>
            <person name="Henrissat B."/>
            <person name="Quentin Y."/>
            <person name="Noirot P."/>
            <person name="Filloux A."/>
            <person name="Mejean V."/>
            <person name="DuBow M."/>
            <person name="Barras F."/>
            <person name="Heulin T."/>
        </authorList>
    </citation>
    <scope>NUCLEOTIDE SEQUENCE [LARGE SCALE GENOMIC DNA]</scope>
    <source>
        <strain evidence="4">ATCC BAA-407 / DSM 14655 / LMG 21543 / TTB310</strain>
    </source>
</reference>
<feature type="region of interest" description="Disordered" evidence="1">
    <location>
        <begin position="156"/>
        <end position="187"/>
    </location>
</feature>
<gene>
    <name evidence="3" type="ordered locus">Rta_30045</name>
</gene>
<evidence type="ECO:0000313" key="4">
    <source>
        <dbReference type="Proteomes" id="UP000008385"/>
    </source>
</evidence>
<reference evidence="3 4" key="2">
    <citation type="journal article" date="2011" name="PLoS ONE">
        <title>The Cyst-Dividing Bacterium Ramlibacter tataouinensis TTB310 Genome Reveals a Well-Stocked Toolbox for Adaptation to a Desert Environment.</title>
        <authorList>
            <person name="De Luca G."/>
            <person name="Barakat M."/>
            <person name="Ortet P."/>
            <person name="Fochesato S."/>
            <person name="Jourlin-Castelli C."/>
            <person name="Ansaldi M."/>
            <person name="Py B."/>
            <person name="Fichant G."/>
            <person name="Coutinho P.M."/>
            <person name="Voulhoux R."/>
            <person name="Bastien O."/>
            <person name="Marechal E."/>
            <person name="Henrissat B."/>
            <person name="Quentin Y."/>
            <person name="Noirot P."/>
            <person name="Filloux A."/>
            <person name="Mejean V."/>
            <person name="Dubow M.S."/>
            <person name="Barras F."/>
            <person name="Barbe V."/>
            <person name="Weissenbach J."/>
            <person name="Mihalcescu I."/>
            <person name="Vermeglio A."/>
            <person name="Achouak W."/>
            <person name="Heulin T."/>
        </authorList>
    </citation>
    <scope>NUCLEOTIDE SEQUENCE [LARGE SCALE GENOMIC DNA]</scope>
    <source>
        <strain evidence="4">ATCC BAA-407 / DSM 14655 / LMG 21543 / TTB310</strain>
    </source>
</reference>
<organism evidence="3 4">
    <name type="scientific">Ramlibacter tataouinensis (strain ATCC BAA-407 / DSM 14655 / LMG 21543 / TTB310)</name>
    <dbReference type="NCBI Taxonomy" id="365046"/>
    <lineage>
        <taxon>Bacteria</taxon>
        <taxon>Pseudomonadati</taxon>
        <taxon>Pseudomonadota</taxon>
        <taxon>Betaproteobacteria</taxon>
        <taxon>Burkholderiales</taxon>
        <taxon>Comamonadaceae</taxon>
        <taxon>Ramlibacter</taxon>
    </lineage>
</organism>
<name>F5XW10_RAMTT</name>
<dbReference type="InterPro" id="IPR037523">
    <property type="entry name" value="VOC_core"/>
</dbReference>
<dbReference type="HOGENOM" id="CLU_1446544_0_0_4"/>
<dbReference type="EMBL" id="CP000245">
    <property type="protein sequence ID" value="AEG94113.1"/>
    <property type="molecule type" value="Genomic_DNA"/>
</dbReference>
<dbReference type="AlphaFoldDB" id="F5XW10"/>
<proteinExistence type="predicted"/>
<dbReference type="SUPFAM" id="SSF54593">
    <property type="entry name" value="Glyoxalase/Bleomycin resistance protein/Dihydroxybiphenyl dioxygenase"/>
    <property type="match status" value="1"/>
</dbReference>
<dbReference type="STRING" id="365046.Rta_30045"/>
<accession>F5XW10</accession>
<dbReference type="Proteomes" id="UP000008385">
    <property type="component" value="Chromosome"/>
</dbReference>
<protein>
    <recommendedName>
        <fullName evidence="2">VOC domain-containing protein</fullName>
    </recommendedName>
</protein>
<dbReference type="PROSITE" id="PS51819">
    <property type="entry name" value="VOC"/>
    <property type="match status" value="1"/>
</dbReference>
<evidence type="ECO:0000259" key="2">
    <source>
        <dbReference type="PROSITE" id="PS51819"/>
    </source>
</evidence>
<sequence>MHHIGLVVANRDRALANVEGAFGFGRAYKFDANFPTARVSSGVTGFDLRIGFVWMGNTLLEFLEPVDERSPHATWLRDRGEGMHHLGYLVRSIDYELDAIGAARGGGRPPLLVQGSGSEQVRWVYLEGEVVAKVSQPRRANVAAWELTARQSRFTAHPATASRVRSGRSTDRRVRAPKPLEPAAPSG</sequence>
<keyword evidence="4" id="KW-1185">Reference proteome</keyword>
<dbReference type="KEGG" id="rta:Rta_30045"/>
<dbReference type="eggNOG" id="COG0346">
    <property type="taxonomic scope" value="Bacteria"/>
</dbReference>
<evidence type="ECO:0000313" key="3">
    <source>
        <dbReference type="EMBL" id="AEG94113.1"/>
    </source>
</evidence>